<protein>
    <recommendedName>
        <fullName evidence="6">Glycosyltransferase</fullName>
    </recommendedName>
</protein>
<comment type="similarity">
    <text evidence="1">Belongs to the UDP-glycosyltransferase family.</text>
</comment>
<dbReference type="InterPro" id="IPR002213">
    <property type="entry name" value="UDP_glucos_trans"/>
</dbReference>
<dbReference type="PANTHER" id="PTHR48047">
    <property type="entry name" value="GLYCOSYLTRANSFERASE"/>
    <property type="match status" value="1"/>
</dbReference>
<sequence length="493" mass="55501">MDVDATENPKLHVLFFPFMGHGHMIPMVDMTKLFAMRGVKTTIVTTPLNVPFISTTIERSKNSGFDIHLKVLNFPCVEAGLPEGLDCPRAVKNLDSVPSSQGVNLDMIAKFFKAADLFQQPFEQLIQECKPDCLIVDMFFTWASDIANKYDIPRLMFNGSSFLSLCISDSVNVYEPQKKVKSGSEPFVFPNVPGDIKSTRDQMAVIYTQNEDDKLTRSVKKWREAELKSYGFIVNSFYELEAAYVDHYRNVLGRKAWHVGPVSLCNRAIEDKVDRGKKPSVDEQKCLNWLDSKQPKSVVYICFGSAVDFNAAQLTEIAFAIEATGQHFIWVVKKEKSNNEEDWLPEGFEERTEGKGLIIRGWAPQVLILDHEAVGAFVTHCGWNSTLECVSAGLPMVTWPVFAEQFYNEKLVTQVLKIGVGVGTKKWVEVVGDFVKRDAIEKAVKEIMVGEKAVEMRSRAKAIGEMAKRAVEEGGSSFRDLNDLIQQLSSRRR</sequence>
<keyword evidence="2" id="KW-0328">Glycosyltransferase</keyword>
<dbReference type="Proteomes" id="UP000239757">
    <property type="component" value="Unassembled WGS sequence"/>
</dbReference>
<evidence type="ECO:0000313" key="5">
    <source>
        <dbReference type="Proteomes" id="UP000239757"/>
    </source>
</evidence>
<dbReference type="OrthoDB" id="5835829at2759"/>
<evidence type="ECO:0000256" key="2">
    <source>
        <dbReference type="ARBA" id="ARBA00022676"/>
    </source>
</evidence>
<proteinExistence type="inferred from homology"/>
<keyword evidence="3" id="KW-0808">Transferase</keyword>
<name>A0A2P5XCF2_GOSBA</name>
<dbReference type="GO" id="GO:0035251">
    <property type="term" value="F:UDP-glucosyltransferase activity"/>
    <property type="evidence" value="ECO:0007669"/>
    <property type="project" value="TreeGrafter"/>
</dbReference>
<evidence type="ECO:0000313" key="4">
    <source>
        <dbReference type="EMBL" id="PPS01008.1"/>
    </source>
</evidence>
<dbReference type="AlphaFoldDB" id="A0A2P5XCF2"/>
<evidence type="ECO:0008006" key="6">
    <source>
        <dbReference type="Google" id="ProtNLM"/>
    </source>
</evidence>
<evidence type="ECO:0000256" key="3">
    <source>
        <dbReference type="ARBA" id="ARBA00022679"/>
    </source>
</evidence>
<dbReference type="FunFam" id="3.40.50.2000:FF:000047">
    <property type="entry name" value="Glycosyltransferase"/>
    <property type="match status" value="1"/>
</dbReference>
<reference evidence="4 5" key="1">
    <citation type="submission" date="2015-01" db="EMBL/GenBank/DDBJ databases">
        <title>Genome of allotetraploid Gossypium barbadense reveals genomic plasticity and fiber elongation in cotton evolution.</title>
        <authorList>
            <person name="Chen X."/>
            <person name="Liu X."/>
            <person name="Zhao B."/>
            <person name="Zheng H."/>
            <person name="Hu Y."/>
            <person name="Lu G."/>
            <person name="Yang C."/>
            <person name="Chen J."/>
            <person name="Shan C."/>
            <person name="Zhang L."/>
            <person name="Zhou Y."/>
            <person name="Wang L."/>
            <person name="Guo W."/>
            <person name="Bai Y."/>
            <person name="Ruan J."/>
            <person name="Shangguan X."/>
            <person name="Mao Y."/>
            <person name="Jiang J."/>
            <person name="Zhu Y."/>
            <person name="Lei J."/>
            <person name="Kang H."/>
            <person name="Chen S."/>
            <person name="He X."/>
            <person name="Wang R."/>
            <person name="Wang Y."/>
            <person name="Chen J."/>
            <person name="Wang L."/>
            <person name="Yu S."/>
            <person name="Wang B."/>
            <person name="Wei J."/>
            <person name="Song S."/>
            <person name="Lu X."/>
            <person name="Gao Z."/>
            <person name="Gu W."/>
            <person name="Deng X."/>
            <person name="Ma D."/>
            <person name="Wang S."/>
            <person name="Liang W."/>
            <person name="Fang L."/>
            <person name="Cai C."/>
            <person name="Zhu X."/>
            <person name="Zhou B."/>
            <person name="Zhang Y."/>
            <person name="Chen Z."/>
            <person name="Xu S."/>
            <person name="Zhu R."/>
            <person name="Wang S."/>
            <person name="Zhang T."/>
            <person name="Zhao G."/>
        </authorList>
    </citation>
    <scope>NUCLEOTIDE SEQUENCE [LARGE SCALE GENOMIC DNA]</scope>
    <source>
        <strain evidence="5">cv. Xinhai21</strain>
        <tissue evidence="4">Leaf</tissue>
    </source>
</reference>
<dbReference type="PANTHER" id="PTHR48047:SF45">
    <property type="entry name" value="SCOPOLETIN GLUCOSYLTRANSFERASE-LIKE"/>
    <property type="match status" value="1"/>
</dbReference>
<accession>A0A2P5XCF2</accession>
<organism evidence="4 5">
    <name type="scientific">Gossypium barbadense</name>
    <name type="common">Sea Island cotton</name>
    <name type="synonym">Hibiscus barbadensis</name>
    <dbReference type="NCBI Taxonomy" id="3634"/>
    <lineage>
        <taxon>Eukaryota</taxon>
        <taxon>Viridiplantae</taxon>
        <taxon>Streptophyta</taxon>
        <taxon>Embryophyta</taxon>
        <taxon>Tracheophyta</taxon>
        <taxon>Spermatophyta</taxon>
        <taxon>Magnoliopsida</taxon>
        <taxon>eudicotyledons</taxon>
        <taxon>Gunneridae</taxon>
        <taxon>Pentapetalae</taxon>
        <taxon>rosids</taxon>
        <taxon>malvids</taxon>
        <taxon>Malvales</taxon>
        <taxon>Malvaceae</taxon>
        <taxon>Malvoideae</taxon>
        <taxon>Gossypium</taxon>
    </lineage>
</organism>
<dbReference type="Gene3D" id="3.40.50.2000">
    <property type="entry name" value="Glycogen Phosphorylase B"/>
    <property type="match status" value="2"/>
</dbReference>
<dbReference type="Pfam" id="PF00201">
    <property type="entry name" value="UDPGT"/>
    <property type="match status" value="1"/>
</dbReference>
<evidence type="ECO:0000256" key="1">
    <source>
        <dbReference type="ARBA" id="ARBA00009995"/>
    </source>
</evidence>
<gene>
    <name evidence="4" type="ORF">GOBAR_AA19654</name>
</gene>
<dbReference type="SUPFAM" id="SSF53756">
    <property type="entry name" value="UDP-Glycosyltransferase/glycogen phosphorylase"/>
    <property type="match status" value="1"/>
</dbReference>
<dbReference type="CDD" id="cd03784">
    <property type="entry name" value="GT1_Gtf-like"/>
    <property type="match status" value="1"/>
</dbReference>
<dbReference type="FunFam" id="3.40.50.2000:FF:000071">
    <property type="entry name" value="Glycosyltransferase"/>
    <property type="match status" value="1"/>
</dbReference>
<dbReference type="EMBL" id="KZ665193">
    <property type="protein sequence ID" value="PPS01008.1"/>
    <property type="molecule type" value="Genomic_DNA"/>
</dbReference>